<evidence type="ECO:0000313" key="3">
    <source>
        <dbReference type="EMBL" id="RZU62817.1"/>
    </source>
</evidence>
<name>A0A4Q8AEU9_9MICC</name>
<feature type="compositionally biased region" description="Pro residues" evidence="1">
    <location>
        <begin position="276"/>
        <end position="292"/>
    </location>
</feature>
<organism evidence="3 4">
    <name type="scientific">Zhihengliuella halotolerans</name>
    <dbReference type="NCBI Taxonomy" id="370736"/>
    <lineage>
        <taxon>Bacteria</taxon>
        <taxon>Bacillati</taxon>
        <taxon>Actinomycetota</taxon>
        <taxon>Actinomycetes</taxon>
        <taxon>Micrococcales</taxon>
        <taxon>Micrococcaceae</taxon>
        <taxon>Zhihengliuella</taxon>
    </lineage>
</organism>
<protein>
    <submittedName>
        <fullName evidence="3">Uncharacterized protein</fullName>
    </submittedName>
</protein>
<keyword evidence="2" id="KW-0472">Membrane</keyword>
<keyword evidence="2" id="KW-0812">Transmembrane</keyword>
<evidence type="ECO:0000313" key="4">
    <source>
        <dbReference type="Proteomes" id="UP000292685"/>
    </source>
</evidence>
<feature type="transmembrane region" description="Helical" evidence="2">
    <location>
        <begin position="20"/>
        <end position="41"/>
    </location>
</feature>
<accession>A0A4Q8AEU9</accession>
<dbReference type="AlphaFoldDB" id="A0A4Q8AEU9"/>
<feature type="region of interest" description="Disordered" evidence="1">
    <location>
        <begin position="199"/>
        <end position="228"/>
    </location>
</feature>
<dbReference type="OrthoDB" id="3627672at2"/>
<feature type="transmembrane region" description="Helical" evidence="2">
    <location>
        <begin position="135"/>
        <end position="156"/>
    </location>
</feature>
<comment type="caution">
    <text evidence="3">The sequence shown here is derived from an EMBL/GenBank/DDBJ whole genome shotgun (WGS) entry which is preliminary data.</text>
</comment>
<evidence type="ECO:0000256" key="1">
    <source>
        <dbReference type="SAM" id="MobiDB-lite"/>
    </source>
</evidence>
<dbReference type="Proteomes" id="UP000292685">
    <property type="component" value="Unassembled WGS sequence"/>
</dbReference>
<feature type="transmembrane region" description="Helical" evidence="2">
    <location>
        <begin position="99"/>
        <end position="123"/>
    </location>
</feature>
<keyword evidence="2" id="KW-1133">Transmembrane helix</keyword>
<dbReference type="RefSeq" id="WP_130451338.1">
    <property type="nucleotide sequence ID" value="NZ_SHLA01000001.1"/>
</dbReference>
<evidence type="ECO:0000256" key="2">
    <source>
        <dbReference type="SAM" id="Phobius"/>
    </source>
</evidence>
<feature type="region of interest" description="Disordered" evidence="1">
    <location>
        <begin position="261"/>
        <end position="292"/>
    </location>
</feature>
<feature type="transmembrane region" description="Helical" evidence="2">
    <location>
        <begin position="47"/>
        <end position="65"/>
    </location>
</feature>
<dbReference type="EMBL" id="SHLA01000001">
    <property type="protein sequence ID" value="RZU62817.1"/>
    <property type="molecule type" value="Genomic_DNA"/>
</dbReference>
<keyword evidence="4" id="KW-1185">Reference proteome</keyword>
<proteinExistence type="predicted"/>
<gene>
    <name evidence="3" type="ORF">EV380_2422</name>
</gene>
<reference evidence="3 4" key="1">
    <citation type="submission" date="2019-02" db="EMBL/GenBank/DDBJ databases">
        <title>Sequencing the genomes of 1000 actinobacteria strains.</title>
        <authorList>
            <person name="Klenk H.-P."/>
        </authorList>
    </citation>
    <scope>NUCLEOTIDE SEQUENCE [LARGE SCALE GENOMIC DNA]</scope>
    <source>
        <strain evidence="3 4">DSM 17364</strain>
    </source>
</reference>
<sequence length="292" mass="31012">MTGLDPAARLWAPRHRGWKLAHHLLPAFVLVAVLLGAGIWGLSAQEWLMSTPLLALGLGVSWSIVREYRRGGGDVPPETAAVVTSTGRRAATRFATTRASAYTGGLTVGVAVVTLISAFALGADTITEYDGAMHLLPILASVMLLGVGLTVMIEGIRMLKLSTEQRPGVYLTRSRIVLVGQQPSTELFWKDITGVRAEDPAKHGPLGQRRPLGERGPSRIAVRHRPDGGANEERMTILVQYLTSDPNLLLAAIEHYAATPAERPKLGTDEALAGPPAAPDSPPAFPPASPPA</sequence>